<dbReference type="GeneID" id="71513838"/>
<dbReference type="KEGG" id="vhl:BME96_05505"/>
<accession>A0AAC9J110</accession>
<dbReference type="EMBL" id="CP017962">
    <property type="protein sequence ID" value="APC47654.1"/>
    <property type="molecule type" value="Genomic_DNA"/>
</dbReference>
<gene>
    <name evidence="1" type="ORF">BME96_05505</name>
    <name evidence="2" type="ORF">IC602_05125</name>
</gene>
<proteinExistence type="predicted"/>
<reference evidence="1 3" key="1">
    <citation type="submission" date="2016-11" db="EMBL/GenBank/DDBJ databases">
        <title>Complete genome sequencing of Virgibacillus halodenitrificans PDB-F2.</title>
        <authorList>
            <person name="Sun Z."/>
            <person name="Zhou Y."/>
            <person name="Li H."/>
        </authorList>
    </citation>
    <scope>NUCLEOTIDE SEQUENCE [LARGE SCALE GENOMIC DNA]</scope>
    <source>
        <strain evidence="1 3">PDB-F2</strain>
    </source>
</reference>
<evidence type="ECO:0000313" key="4">
    <source>
        <dbReference type="Proteomes" id="UP000621631"/>
    </source>
</evidence>
<dbReference type="EMBL" id="JACWEZ010000002">
    <property type="protein sequence ID" value="MBD1221981.1"/>
    <property type="molecule type" value="Genomic_DNA"/>
</dbReference>
<sequence>MRAYSKRSYIWKYTKIFIFSTAGQSLVHLLYQHQPTTDLIGEILTASLITTGLWWLMDIKHSEKKEEFE</sequence>
<dbReference type="Proteomes" id="UP000621631">
    <property type="component" value="Unassembled WGS sequence"/>
</dbReference>
<evidence type="ECO:0000313" key="1">
    <source>
        <dbReference type="EMBL" id="APC47654.1"/>
    </source>
</evidence>
<evidence type="ECO:0000313" key="3">
    <source>
        <dbReference type="Proteomes" id="UP000182945"/>
    </source>
</evidence>
<dbReference type="RefSeq" id="WP_071648542.1">
    <property type="nucleotide sequence ID" value="NZ_CP017962.1"/>
</dbReference>
<dbReference type="AlphaFoldDB" id="A0AAC9J110"/>
<name>A0AAC9J110_VIRHA</name>
<organism evidence="1 3">
    <name type="scientific">Virgibacillus halodenitrificans</name>
    <name type="common">Bacillus halodenitrificans</name>
    <dbReference type="NCBI Taxonomy" id="1482"/>
    <lineage>
        <taxon>Bacteria</taxon>
        <taxon>Bacillati</taxon>
        <taxon>Bacillota</taxon>
        <taxon>Bacilli</taxon>
        <taxon>Bacillales</taxon>
        <taxon>Bacillaceae</taxon>
        <taxon>Virgibacillus</taxon>
    </lineage>
</organism>
<dbReference type="Proteomes" id="UP000182945">
    <property type="component" value="Chromosome"/>
</dbReference>
<protein>
    <submittedName>
        <fullName evidence="1">Uncharacterized protein</fullName>
    </submittedName>
</protein>
<reference evidence="2 4" key="2">
    <citation type="submission" date="2020-09" db="EMBL/GenBank/DDBJ databases">
        <title>Draft Genome Sequences of Oil-Oxidizing Bacteria Halomonas titanicae, Marinobacter lutaoensis, and Virgibacillus halodenitrificans Isolated from Highly Saline Environments.</title>
        <authorList>
            <person name="Grouzdev D.S."/>
            <person name="Sokolova D.S."/>
            <person name="Semenova E.M."/>
            <person name="Borzenkov I.A."/>
            <person name="Bidzhieva S.K."/>
            <person name="Poltaraus A.B."/>
            <person name="Nazina T.N."/>
        </authorList>
    </citation>
    <scope>NUCLEOTIDE SEQUENCE [LARGE SCALE GENOMIC DNA]</scope>
    <source>
        <strain evidence="2 4">VKM B-3472D</strain>
    </source>
</reference>
<evidence type="ECO:0000313" key="2">
    <source>
        <dbReference type="EMBL" id="MBD1221981.1"/>
    </source>
</evidence>
<keyword evidence="4" id="KW-1185">Reference proteome</keyword>